<dbReference type="InterPro" id="IPR036465">
    <property type="entry name" value="vWFA_dom_sf"/>
</dbReference>
<comment type="caution">
    <text evidence="2">The sequence shown here is derived from an EMBL/GenBank/DDBJ whole genome shotgun (WGS) entry which is preliminary data.</text>
</comment>
<reference evidence="3 5" key="2">
    <citation type="submission" date="2016-08" db="EMBL/GenBank/DDBJ databases">
        <authorList>
            <person name="Varghese N."/>
            <person name="Submissions Spin"/>
        </authorList>
    </citation>
    <scope>NUCLEOTIDE SEQUENCE [LARGE SCALE GENOMIC DNA]</scope>
    <source>
        <strain evidence="3 5">HL-109</strain>
    </source>
</reference>
<name>A0A0P8BKN4_9HYPH</name>
<keyword evidence="1" id="KW-0812">Transmembrane</keyword>
<evidence type="ECO:0000313" key="4">
    <source>
        <dbReference type="Proteomes" id="UP000050497"/>
    </source>
</evidence>
<feature type="transmembrane region" description="Helical" evidence="1">
    <location>
        <begin position="35"/>
        <end position="58"/>
    </location>
</feature>
<keyword evidence="1" id="KW-1133">Transmembrane helix</keyword>
<dbReference type="Proteomes" id="UP000182800">
    <property type="component" value="Unassembled WGS sequence"/>
</dbReference>
<reference evidence="2 4" key="1">
    <citation type="submission" date="2015-09" db="EMBL/GenBank/DDBJ databases">
        <title>Identification and resolution of microdiversity through metagenomic sequencing of parallel consortia.</title>
        <authorList>
            <person name="Nelson W.C."/>
            <person name="Romine M.F."/>
            <person name="Lindemann S.R."/>
        </authorList>
    </citation>
    <scope>NUCLEOTIDE SEQUENCE [LARGE SCALE GENOMIC DNA]</scope>
    <source>
        <strain evidence="2">HL-109</strain>
    </source>
</reference>
<protein>
    <submittedName>
        <fullName evidence="3">Flp pilus assembly protein TadG</fullName>
    </submittedName>
    <submittedName>
        <fullName evidence="2">Putative tad secretion system assembly protein</fullName>
    </submittedName>
</protein>
<dbReference type="PATRIC" id="fig|1653334.4.peg.348"/>
<dbReference type="EMBL" id="LJSX01000018">
    <property type="protein sequence ID" value="KPQ10129.1"/>
    <property type="molecule type" value="Genomic_DNA"/>
</dbReference>
<organism evidence="2 4">
    <name type="scientific">Saliniramus fredricksonii</name>
    <dbReference type="NCBI Taxonomy" id="1653334"/>
    <lineage>
        <taxon>Bacteria</taxon>
        <taxon>Pseudomonadati</taxon>
        <taxon>Pseudomonadota</taxon>
        <taxon>Alphaproteobacteria</taxon>
        <taxon>Hyphomicrobiales</taxon>
        <taxon>Salinarimonadaceae</taxon>
        <taxon>Saliniramus</taxon>
    </lineage>
</organism>
<evidence type="ECO:0000256" key="1">
    <source>
        <dbReference type="SAM" id="Phobius"/>
    </source>
</evidence>
<dbReference type="SUPFAM" id="SSF53300">
    <property type="entry name" value="vWA-like"/>
    <property type="match status" value="1"/>
</dbReference>
<dbReference type="EMBL" id="FMBM01000001">
    <property type="protein sequence ID" value="SCC79159.1"/>
    <property type="molecule type" value="Genomic_DNA"/>
</dbReference>
<evidence type="ECO:0000313" key="2">
    <source>
        <dbReference type="EMBL" id="KPQ10129.1"/>
    </source>
</evidence>
<dbReference type="STRING" id="1653334.GA0071312_0715"/>
<dbReference type="AlphaFoldDB" id="A0A0P8BKN4"/>
<gene>
    <name evidence="2" type="primary">G-4</name>
    <name evidence="2" type="synonym">tadE</name>
    <name evidence="3" type="ORF">GA0071312_0715</name>
    <name evidence="2" type="ORF">HLUCCO17_11850</name>
</gene>
<sequence>MKILNSVAIIQGALRSITAAARCMAHVALGFRADMRANIALIFALALIPIIGAIGAALDYSRWADARSTVQAMVDATAMQAVGRSRDRAALDAAEEALLVRLQEVSHAPVIRDLQVMRENPVEETQTLVAVSVNGGVPTTFMRFFGFAELPLRAEARTRGELRSFEISLVLDVTGSMRFRSRLEALQDAAHGLIDTILPEGEASGQRVLLNVVPYVTAVNIGRDRGDWLAPLDEAPHNHPPGTSRYANRYIWSASEVAAADCQGTGVTWDAALGVCYLGNRSEWARPGPCPGVRINGTCHVADGWMGCVEERGRDPHALTDAPPAIAPFTPYYWPSWQGVGNPDAEAMHNSYLPVAIDESVTTTASSNMGRGPNLGCPQNVITDWTNDRRLLGDAIDSLMPWGRSGTMTPTGLAWAWRTLSPRWAGMWGDAPAPRDYDPQNVEKIAIFMTDGINQFFSLNAPTGDSDYGALGFISENDGVDQSNDQDFLDARMLQLCTGMKNEGIEIFTIGFDLQRFEEGIQARQMLDDCATTPEHFFDADVSSVGRAFDQIARDIRSRRERITH</sequence>
<evidence type="ECO:0000313" key="5">
    <source>
        <dbReference type="Proteomes" id="UP000182800"/>
    </source>
</evidence>
<keyword evidence="5" id="KW-1185">Reference proteome</keyword>
<keyword evidence="1" id="KW-0472">Membrane</keyword>
<dbReference type="Gene3D" id="3.40.50.410">
    <property type="entry name" value="von Willebrand factor, type A domain"/>
    <property type="match status" value="1"/>
</dbReference>
<accession>A0A0P8BKN4</accession>
<proteinExistence type="predicted"/>
<evidence type="ECO:0000313" key="3">
    <source>
        <dbReference type="EMBL" id="SCC79159.1"/>
    </source>
</evidence>
<dbReference type="Proteomes" id="UP000050497">
    <property type="component" value="Unassembled WGS sequence"/>
</dbReference>